<keyword evidence="2" id="KW-1185">Reference proteome</keyword>
<reference evidence="1" key="1">
    <citation type="submission" date="2011-09" db="EMBL/GenBank/DDBJ databases">
        <title>The permanent draft genome of Mucilaginibacter paludis DSM 18603.</title>
        <authorList>
            <consortium name="US DOE Joint Genome Institute (JGI-PGF)"/>
            <person name="Lucas S."/>
            <person name="Han J."/>
            <person name="Lapidus A."/>
            <person name="Bruce D."/>
            <person name="Goodwin L."/>
            <person name="Pitluck S."/>
            <person name="Peters L."/>
            <person name="Kyrpides N."/>
            <person name="Mavromatis K."/>
            <person name="Ivanova N."/>
            <person name="Mikhailova N."/>
            <person name="Held B."/>
            <person name="Detter J.C."/>
            <person name="Tapia R."/>
            <person name="Han C."/>
            <person name="Land M."/>
            <person name="Hauser L."/>
            <person name="Markowitz V."/>
            <person name="Cheng J.-F."/>
            <person name="Hugenholtz P."/>
            <person name="Woyke T."/>
            <person name="Wu D."/>
            <person name="Tindall B."/>
            <person name="Brambilla E."/>
            <person name="Klenk H.-P."/>
            <person name="Eisen J.A."/>
        </authorList>
    </citation>
    <scope>NUCLEOTIDE SEQUENCE [LARGE SCALE GENOMIC DNA]</scope>
    <source>
        <strain evidence="1">DSM 18603</strain>
    </source>
</reference>
<dbReference type="EMBL" id="CM001403">
    <property type="protein sequence ID" value="EHQ29498.1"/>
    <property type="molecule type" value="Genomic_DNA"/>
</dbReference>
<dbReference type="Proteomes" id="UP000002774">
    <property type="component" value="Chromosome"/>
</dbReference>
<evidence type="ECO:0000313" key="2">
    <source>
        <dbReference type="Proteomes" id="UP000002774"/>
    </source>
</evidence>
<name>H1Y9C0_9SPHI</name>
<dbReference type="HOGENOM" id="CLU_2650518_0_0_10"/>
<organism evidence="1 2">
    <name type="scientific">Mucilaginibacter paludis DSM 18603</name>
    <dbReference type="NCBI Taxonomy" id="714943"/>
    <lineage>
        <taxon>Bacteria</taxon>
        <taxon>Pseudomonadati</taxon>
        <taxon>Bacteroidota</taxon>
        <taxon>Sphingobacteriia</taxon>
        <taxon>Sphingobacteriales</taxon>
        <taxon>Sphingobacteriaceae</taxon>
        <taxon>Mucilaginibacter</taxon>
    </lineage>
</organism>
<gene>
    <name evidence="1" type="ORF">Mucpa_5426</name>
</gene>
<accession>H1Y9C0</accession>
<dbReference type="AlphaFoldDB" id="H1Y9C0"/>
<evidence type="ECO:0000313" key="1">
    <source>
        <dbReference type="EMBL" id="EHQ29498.1"/>
    </source>
</evidence>
<proteinExistence type="predicted"/>
<protein>
    <submittedName>
        <fullName evidence="1">Uncharacterized protein</fullName>
    </submittedName>
</protein>
<sequence length="76" mass="8873">MVYTLVALNELCFTFLTYFKSLVINHIIVFAKPAARLENEQTVNQPSFFENDNTLYLFIRIYKVVSLQDNTVFLSC</sequence>